<reference evidence="1 2" key="1">
    <citation type="submission" date="2017-12" db="EMBL/GenBank/DDBJ databases">
        <title>Phylogenetic diversity of female urinary microbiome.</title>
        <authorList>
            <person name="Thomas-White K."/>
            <person name="Wolfe A.J."/>
        </authorList>
    </citation>
    <scope>NUCLEOTIDE SEQUENCE [LARGE SCALE GENOMIC DNA]</scope>
    <source>
        <strain evidence="1 2">UMB0416</strain>
    </source>
</reference>
<dbReference type="EMBL" id="PKJS01000003">
    <property type="protein sequence ID" value="PKZ69497.1"/>
    <property type="molecule type" value="Genomic_DNA"/>
</dbReference>
<accession>A0A109WBI6</accession>
<dbReference type="RefSeq" id="WP_062331877.1">
    <property type="nucleotide sequence ID" value="NZ_CP014234.1"/>
</dbReference>
<dbReference type="KEGG" id="mos:AXE82_04410"/>
<dbReference type="GeneID" id="35778464"/>
<organism evidence="1 2">
    <name type="scientific">Faucicola osloensis</name>
    <name type="common">Moraxella osloensis</name>
    <dbReference type="NCBI Taxonomy" id="34062"/>
    <lineage>
        <taxon>Bacteria</taxon>
        <taxon>Pseudomonadati</taxon>
        <taxon>Pseudomonadota</taxon>
        <taxon>Gammaproteobacteria</taxon>
        <taxon>Moraxellales</taxon>
        <taxon>Moraxellaceae</taxon>
        <taxon>Faucicola</taxon>
    </lineage>
</organism>
<name>A0A109WBI6_FAUOS</name>
<gene>
    <name evidence="1" type="ORF">CYJ96_03105</name>
</gene>
<evidence type="ECO:0000313" key="1">
    <source>
        <dbReference type="EMBL" id="PKZ69497.1"/>
    </source>
</evidence>
<comment type="caution">
    <text evidence="1">The sequence shown here is derived from an EMBL/GenBank/DDBJ whole genome shotgun (WGS) entry which is preliminary data.</text>
</comment>
<dbReference type="Proteomes" id="UP000234914">
    <property type="component" value="Unassembled WGS sequence"/>
</dbReference>
<sequence length="70" mass="7628">MIKLDYCHSEVVSLLGKYSHHAGLGLLPKTMSVLGQMNKPFFPIGQKVLALGFALNGKPDKLGFTKAWAI</sequence>
<evidence type="ECO:0000313" key="2">
    <source>
        <dbReference type="Proteomes" id="UP000234914"/>
    </source>
</evidence>
<protein>
    <submittedName>
        <fullName evidence="1">Uncharacterized protein</fullName>
    </submittedName>
</protein>
<proteinExistence type="predicted"/>
<dbReference type="AlphaFoldDB" id="A0A109WBI6"/>